<evidence type="ECO:0000313" key="2">
    <source>
        <dbReference type="Proteomes" id="UP001059844"/>
    </source>
</evidence>
<name>A0ABY5IUY9_9FLAO</name>
<sequence length="43" mass="5018">MEKYSFKKLAVIFVFLLSVYTGYTITKDVITKEKQNHESTSTK</sequence>
<keyword evidence="2" id="KW-1185">Reference proteome</keyword>
<accession>A0ABY5IUY9</accession>
<gene>
    <name evidence="1" type="ORF">NOX80_03080</name>
</gene>
<dbReference type="RefSeq" id="WP_256551865.1">
    <property type="nucleotide sequence ID" value="NZ_CP101751.1"/>
</dbReference>
<reference evidence="1" key="1">
    <citation type="submission" date="2022-07" db="EMBL/GenBank/DDBJ databases">
        <title>Isolation, identification, and degradation of a PFOSA degrading strain from sewage treatment plant.</title>
        <authorList>
            <person name="Zhang L."/>
            <person name="Huo Y."/>
        </authorList>
    </citation>
    <scope>NUCLEOTIDE SEQUENCE</scope>
    <source>
        <strain evidence="1">C1</strain>
    </source>
</reference>
<dbReference type="EMBL" id="CP101751">
    <property type="protein sequence ID" value="UUC46196.1"/>
    <property type="molecule type" value="Genomic_DNA"/>
</dbReference>
<proteinExistence type="predicted"/>
<protein>
    <submittedName>
        <fullName evidence="1">Uncharacterized protein</fullName>
    </submittedName>
</protein>
<dbReference type="Proteomes" id="UP001059844">
    <property type="component" value="Chromosome"/>
</dbReference>
<evidence type="ECO:0000313" key="1">
    <source>
        <dbReference type="EMBL" id="UUC46196.1"/>
    </source>
</evidence>
<organism evidence="1 2">
    <name type="scientific">Flavobacterium cerinum</name>
    <dbReference type="NCBI Taxonomy" id="2502784"/>
    <lineage>
        <taxon>Bacteria</taxon>
        <taxon>Pseudomonadati</taxon>
        <taxon>Bacteroidota</taxon>
        <taxon>Flavobacteriia</taxon>
        <taxon>Flavobacteriales</taxon>
        <taxon>Flavobacteriaceae</taxon>
        <taxon>Flavobacterium</taxon>
    </lineage>
</organism>